<dbReference type="Gene3D" id="1.10.472.20">
    <property type="entry name" value="Nitrile hydratase, beta subunit"/>
    <property type="match status" value="1"/>
</dbReference>
<dbReference type="Gene3D" id="2.30.30.50">
    <property type="match status" value="1"/>
</dbReference>
<dbReference type="EMBL" id="CP046903">
    <property type="protein sequence ID" value="QGZ32784.1"/>
    <property type="molecule type" value="Genomic_DNA"/>
</dbReference>
<comment type="function">
    <text evidence="1 5">NHase catalyzes the hydration of various nitrile compounds to the corresponding amides.</text>
</comment>
<reference evidence="8 9" key="1">
    <citation type="submission" date="2019-12" db="EMBL/GenBank/DDBJ databases">
        <title>Complete genome sequence of Pseudomonas stutzeri.</title>
        <authorList>
            <person name="Lim S.R."/>
            <person name="Kim J.H."/>
        </authorList>
    </citation>
    <scope>NUCLEOTIDE SEQUENCE [LARGE SCALE GENOMIC DNA]</scope>
    <source>
        <strain evidence="8 9">PM101005</strain>
        <plasmid evidence="9">p1_pm101005</plasmid>
    </source>
</reference>
<evidence type="ECO:0000256" key="3">
    <source>
        <dbReference type="ARBA" id="ARBA00023239"/>
    </source>
</evidence>
<evidence type="ECO:0000259" key="7">
    <source>
        <dbReference type="Pfam" id="PF21006"/>
    </source>
</evidence>
<protein>
    <recommendedName>
        <fullName evidence="5">Nitrile hydratase subunit beta</fullName>
        <shortName evidence="5">NHase</shortName>
        <ecNumber evidence="5">4.2.1.84</ecNumber>
    </recommendedName>
</protein>
<dbReference type="InterPro" id="IPR024690">
    <property type="entry name" value="CN_hydtase_beta_dom_C"/>
</dbReference>
<evidence type="ECO:0000313" key="9">
    <source>
        <dbReference type="Proteomes" id="UP000438983"/>
    </source>
</evidence>
<geneLocation type="plasmid" evidence="9">
    <name>p1_pm101005</name>
</geneLocation>
<evidence type="ECO:0000256" key="1">
    <source>
        <dbReference type="ARBA" id="ARBA00004042"/>
    </source>
</evidence>
<proteinExistence type="inferred from homology"/>
<dbReference type="InterPro" id="IPR049054">
    <property type="entry name" value="CN_hydtase_beta-like_N"/>
</dbReference>
<sequence length="234" mass="27359">MNGIHDMGGLHGFGTVKVDPNEPVFVTRWGSRVFCMTQVIDRLGVWNLDEHRHEIELMRPQDYLEWGYYGRWMFAMERILDRRNILTTAEINRRVDELSAGLKHLTPPANPDRNWPLQEEDKVRWGAWRKEVQVTPQFSVGQRVRVRNIHPPGHTRVTSYTRGKVGVIHRVDAQAWVFPDTRAHYRGENLQPVYNVQFSAQTLWGEEQAEANLFIYIDLSENHLEAVGEHQHES</sequence>
<evidence type="ECO:0000256" key="4">
    <source>
        <dbReference type="ARBA" id="ARBA00044877"/>
    </source>
</evidence>
<feature type="domain" description="Nitrile hydratase beta subunit-like N-terminal" evidence="7">
    <location>
        <begin position="1"/>
        <end position="108"/>
    </location>
</feature>
<dbReference type="GO" id="GO:0018822">
    <property type="term" value="F:nitrile hydratase activity"/>
    <property type="evidence" value="ECO:0007669"/>
    <property type="project" value="UniProtKB-EC"/>
</dbReference>
<dbReference type="InterPro" id="IPR003168">
    <property type="entry name" value="Nitrile_hydratase_bsu"/>
</dbReference>
<evidence type="ECO:0000256" key="5">
    <source>
        <dbReference type="PIRNR" id="PIRNR001427"/>
    </source>
</evidence>
<dbReference type="Pfam" id="PF02211">
    <property type="entry name" value="NHase_beta_C"/>
    <property type="match status" value="1"/>
</dbReference>
<dbReference type="AlphaFoldDB" id="A0A6I6LQ35"/>
<dbReference type="Pfam" id="PF21006">
    <property type="entry name" value="NHase_beta_N"/>
    <property type="match status" value="1"/>
</dbReference>
<gene>
    <name evidence="8" type="primary">nthB</name>
    <name evidence="8" type="ORF">GQA94_21895</name>
</gene>
<feature type="domain" description="Nitrile hydratase beta subunit" evidence="6">
    <location>
        <begin position="130"/>
        <end position="225"/>
    </location>
</feature>
<comment type="catalytic activity">
    <reaction evidence="4 5">
        <text>an aliphatic primary amide = an aliphatic nitrile + H2O</text>
        <dbReference type="Rhea" id="RHEA:12673"/>
        <dbReference type="ChEBI" id="CHEBI:15377"/>
        <dbReference type="ChEBI" id="CHEBI:65285"/>
        <dbReference type="ChEBI" id="CHEBI:80291"/>
        <dbReference type="EC" id="4.2.1.84"/>
    </reaction>
</comment>
<dbReference type="NCBIfam" id="TIGR03888">
    <property type="entry name" value="nitrile_beta"/>
    <property type="match status" value="1"/>
</dbReference>
<dbReference type="OrthoDB" id="3478924at2"/>
<evidence type="ECO:0000313" key="8">
    <source>
        <dbReference type="EMBL" id="QGZ32784.1"/>
    </source>
</evidence>
<organism evidence="8 9">
    <name type="scientific">Stutzerimonas stutzeri</name>
    <name type="common">Pseudomonas stutzeri</name>
    <dbReference type="NCBI Taxonomy" id="316"/>
    <lineage>
        <taxon>Bacteria</taxon>
        <taxon>Pseudomonadati</taxon>
        <taxon>Pseudomonadota</taxon>
        <taxon>Gammaproteobacteria</taxon>
        <taxon>Pseudomonadales</taxon>
        <taxon>Pseudomonadaceae</taxon>
        <taxon>Stutzerimonas</taxon>
    </lineage>
</organism>
<dbReference type="InterPro" id="IPR042262">
    <property type="entry name" value="CN_hydtase_beta_C"/>
</dbReference>
<name>A0A6I6LQ35_STUST</name>
<dbReference type="RefSeq" id="WP_042920333.1">
    <property type="nucleotide sequence ID" value="NZ_CP046903.1"/>
</dbReference>
<comment type="similarity">
    <text evidence="2 5">Belongs to the nitrile hydratase subunit beta family.</text>
</comment>
<evidence type="ECO:0000259" key="6">
    <source>
        <dbReference type="Pfam" id="PF02211"/>
    </source>
</evidence>
<dbReference type="EC" id="4.2.1.84" evidence="5"/>
<accession>A0A6I6LQ35</accession>
<dbReference type="SUPFAM" id="SSF50090">
    <property type="entry name" value="Electron transport accessory proteins"/>
    <property type="match status" value="1"/>
</dbReference>
<keyword evidence="8" id="KW-0614">Plasmid</keyword>
<keyword evidence="3 5" id="KW-0456">Lyase</keyword>
<dbReference type="PIRSF" id="PIRSF001427">
    <property type="entry name" value="NHase_beta"/>
    <property type="match status" value="1"/>
</dbReference>
<dbReference type="InterPro" id="IPR008990">
    <property type="entry name" value="Elect_transpt_acc-like_dom_sf"/>
</dbReference>
<evidence type="ECO:0000256" key="2">
    <source>
        <dbReference type="ARBA" id="ARBA00009098"/>
    </source>
</evidence>
<dbReference type="Proteomes" id="UP000438983">
    <property type="component" value="Plasmid p1_PM101005"/>
</dbReference>
<dbReference type="GO" id="GO:0046914">
    <property type="term" value="F:transition metal ion binding"/>
    <property type="evidence" value="ECO:0007669"/>
    <property type="project" value="InterPro"/>
</dbReference>